<proteinExistence type="predicted"/>
<dbReference type="EMBL" id="JAHLJV010000026">
    <property type="protein sequence ID" value="KAK1593275.1"/>
    <property type="molecule type" value="Genomic_DNA"/>
</dbReference>
<keyword evidence="2" id="KW-1185">Reference proteome</keyword>
<name>A0AAD8Q0Q7_9PEZI</name>
<dbReference type="AlphaFoldDB" id="A0AAD8Q0Q7"/>
<evidence type="ECO:0000313" key="1">
    <source>
        <dbReference type="EMBL" id="KAK1593275.1"/>
    </source>
</evidence>
<dbReference type="RefSeq" id="XP_060414586.1">
    <property type="nucleotide sequence ID" value="XM_060551316.1"/>
</dbReference>
<dbReference type="GeneID" id="85435556"/>
<evidence type="ECO:0000313" key="2">
    <source>
        <dbReference type="Proteomes" id="UP001230504"/>
    </source>
</evidence>
<dbReference type="Proteomes" id="UP001230504">
    <property type="component" value="Unassembled WGS sequence"/>
</dbReference>
<gene>
    <name evidence="1" type="ORF">LY79DRAFT_182427</name>
</gene>
<reference evidence="1" key="1">
    <citation type="submission" date="2021-06" db="EMBL/GenBank/DDBJ databases">
        <title>Comparative genomics, transcriptomics and evolutionary studies reveal genomic signatures of adaptation to plant cell wall in hemibiotrophic fungi.</title>
        <authorList>
            <consortium name="DOE Joint Genome Institute"/>
            <person name="Baroncelli R."/>
            <person name="Diaz J.F."/>
            <person name="Benocci T."/>
            <person name="Peng M."/>
            <person name="Battaglia E."/>
            <person name="Haridas S."/>
            <person name="Andreopoulos W."/>
            <person name="Labutti K."/>
            <person name="Pangilinan J."/>
            <person name="Floch G.L."/>
            <person name="Makela M.R."/>
            <person name="Henrissat B."/>
            <person name="Grigoriev I.V."/>
            <person name="Crouch J.A."/>
            <person name="De Vries R.P."/>
            <person name="Sukno S.A."/>
            <person name="Thon M.R."/>
        </authorList>
    </citation>
    <scope>NUCLEOTIDE SEQUENCE</scope>
    <source>
        <strain evidence="1">CBS 125086</strain>
    </source>
</reference>
<accession>A0AAD8Q0Q7</accession>
<comment type="caution">
    <text evidence="1">The sequence shown here is derived from an EMBL/GenBank/DDBJ whole genome shotgun (WGS) entry which is preliminary data.</text>
</comment>
<protein>
    <submittedName>
        <fullName evidence="1">Uncharacterized protein</fullName>
    </submittedName>
</protein>
<sequence>MGENNTRGLFTHPFRIQGLPGWVLTWIDCRQPDFRRRMPMGKEAGEPRKGKGKACRIPQHPCEWLHSSPLFPTPTQMPPMLPACPDRPSSNPNRLTHASTWPGLASSFLFRPVLSCRPAAEPSTVSPRSGHLVQAVEQAPARTGETGPMSIALDYQGYLRVDEPMSTTPMNQCKCTS</sequence>
<organism evidence="1 2">
    <name type="scientific">Colletotrichum navitas</name>
    <dbReference type="NCBI Taxonomy" id="681940"/>
    <lineage>
        <taxon>Eukaryota</taxon>
        <taxon>Fungi</taxon>
        <taxon>Dikarya</taxon>
        <taxon>Ascomycota</taxon>
        <taxon>Pezizomycotina</taxon>
        <taxon>Sordariomycetes</taxon>
        <taxon>Hypocreomycetidae</taxon>
        <taxon>Glomerellales</taxon>
        <taxon>Glomerellaceae</taxon>
        <taxon>Colletotrichum</taxon>
        <taxon>Colletotrichum graminicola species complex</taxon>
    </lineage>
</organism>